<gene>
    <name evidence="2" type="ORF">RCL2_002381900</name>
    <name evidence="1" type="ORF">RclHR1_07890004</name>
</gene>
<dbReference type="SUPFAM" id="SSF53067">
    <property type="entry name" value="Actin-like ATPase domain"/>
    <property type="match status" value="2"/>
</dbReference>
<protein>
    <recommendedName>
        <fullName evidence="4">Actin-like ATPase domain-containing protein</fullName>
    </recommendedName>
</protein>
<dbReference type="InterPro" id="IPR043129">
    <property type="entry name" value="ATPase_NBD"/>
</dbReference>
<dbReference type="STRING" id="94130.A0A2Z6SLZ6"/>
<proteinExistence type="predicted"/>
<dbReference type="AlphaFoldDB" id="A0A2Z6SLZ6"/>
<accession>A0A2Z6SLZ6</accession>
<dbReference type="PANTHER" id="PTHR14187">
    <property type="entry name" value="ALPHA KINASE/ELONGATION FACTOR 2 KINASE"/>
    <property type="match status" value="1"/>
</dbReference>
<evidence type="ECO:0000313" key="1">
    <source>
        <dbReference type="EMBL" id="GBC08037.1"/>
    </source>
</evidence>
<comment type="caution">
    <text evidence="1">The sequence shown here is derived from an EMBL/GenBank/DDBJ whole genome shotgun (WGS) entry which is preliminary data.</text>
</comment>
<evidence type="ECO:0000313" key="2">
    <source>
        <dbReference type="EMBL" id="GES97231.1"/>
    </source>
</evidence>
<dbReference type="OrthoDB" id="2963168at2759"/>
<dbReference type="PANTHER" id="PTHR14187:SF5">
    <property type="entry name" value="HEAT SHOCK 70 KDA PROTEIN 12A"/>
    <property type="match status" value="1"/>
</dbReference>
<sequence length="547" mass="61936">MTSSKHDIEVVVAIDFGTVSSGYAYANKSNPNEITVENKWDGFTGYKTPTIIKYDESYSSIRSWGFFALPERPRKKRNASDDNQSKPIELFKLFLLKGNSSLPDKLDYKKVISDYLEKLGEMIKGRINTHWPSLDFYNQVLIVLTVPVEFDDDAIAIMRDCAFNAKLIKERDSRYLLFITEPEAAAIHCLNSSEKNKLKPGDSFMVVDCGGGTVNLTSHELLENNKISEITESTSGNCGSSLIDKKFIEFLGRKLGSSTIESLEKNHYNILQYMVQEFCKDVKIPFTGQKSEFQRYEIILKNYPSVIEKAKEQGFLRESDSIWVEFNDVRGMFDPLIKKIIDLIKGQLAQQPNKECSAIMLVGGFSESKYLQDRIKKEFNKIVSNISVPSQPMIAVAKGGAQFGLRTETTAYRVLRRTYGTDTIRRSLPGDPPSQILPNGYTIIFDALAGRGKPISVNEKVVREFKPHSIMQRSISFDLYVTKALNAKFCNDPGVSLLRPWEIELPENDNYEDITILFTLTFGAVEILATAENQKTGEKYQVKVKYD</sequence>
<dbReference type="CDD" id="cd10229">
    <property type="entry name" value="ASKHA_NBD_HSP70_HSPA12"/>
    <property type="match status" value="1"/>
</dbReference>
<keyword evidence="3" id="KW-1185">Reference proteome</keyword>
<evidence type="ECO:0000313" key="3">
    <source>
        <dbReference type="Proteomes" id="UP000247702"/>
    </source>
</evidence>
<name>A0A2Z6SLZ6_9GLOM</name>
<dbReference type="Gene3D" id="3.30.420.40">
    <property type="match status" value="2"/>
</dbReference>
<dbReference type="EMBL" id="BEXD01004191">
    <property type="protein sequence ID" value="GBC08037.1"/>
    <property type="molecule type" value="Genomic_DNA"/>
</dbReference>
<reference evidence="1 3" key="1">
    <citation type="submission" date="2017-11" db="EMBL/GenBank/DDBJ databases">
        <title>The genome of Rhizophagus clarus HR1 reveals common genetic basis of auxotrophy among arbuscular mycorrhizal fungi.</title>
        <authorList>
            <person name="Kobayashi Y."/>
        </authorList>
    </citation>
    <scope>NUCLEOTIDE SEQUENCE [LARGE SCALE GENOMIC DNA]</scope>
    <source>
        <strain evidence="1 3">HR1</strain>
    </source>
</reference>
<dbReference type="EMBL" id="BLAL01000257">
    <property type="protein sequence ID" value="GES97231.1"/>
    <property type="molecule type" value="Genomic_DNA"/>
</dbReference>
<organism evidence="1 3">
    <name type="scientific">Rhizophagus clarus</name>
    <dbReference type="NCBI Taxonomy" id="94130"/>
    <lineage>
        <taxon>Eukaryota</taxon>
        <taxon>Fungi</taxon>
        <taxon>Fungi incertae sedis</taxon>
        <taxon>Mucoromycota</taxon>
        <taxon>Glomeromycotina</taxon>
        <taxon>Glomeromycetes</taxon>
        <taxon>Glomerales</taxon>
        <taxon>Glomeraceae</taxon>
        <taxon>Rhizophagus</taxon>
    </lineage>
</organism>
<reference evidence="2" key="2">
    <citation type="submission" date="2019-10" db="EMBL/GenBank/DDBJ databases">
        <title>Conservation and host-specific expression of non-tandemly repeated heterogenous ribosome RNA gene in arbuscular mycorrhizal fungi.</title>
        <authorList>
            <person name="Maeda T."/>
            <person name="Kobayashi Y."/>
            <person name="Nakagawa T."/>
            <person name="Ezawa T."/>
            <person name="Yamaguchi K."/>
            <person name="Bino T."/>
            <person name="Nishimoto Y."/>
            <person name="Shigenobu S."/>
            <person name="Kawaguchi M."/>
        </authorList>
    </citation>
    <scope>NUCLEOTIDE SEQUENCE</scope>
    <source>
        <strain evidence="2">HR1</strain>
    </source>
</reference>
<dbReference type="Proteomes" id="UP000247702">
    <property type="component" value="Unassembled WGS sequence"/>
</dbReference>
<evidence type="ECO:0008006" key="4">
    <source>
        <dbReference type="Google" id="ProtNLM"/>
    </source>
</evidence>
<dbReference type="Proteomes" id="UP000615446">
    <property type="component" value="Unassembled WGS sequence"/>
</dbReference>